<organism evidence="1">
    <name type="scientific">Arundo donax</name>
    <name type="common">Giant reed</name>
    <name type="synonym">Donax arundinaceus</name>
    <dbReference type="NCBI Taxonomy" id="35708"/>
    <lineage>
        <taxon>Eukaryota</taxon>
        <taxon>Viridiplantae</taxon>
        <taxon>Streptophyta</taxon>
        <taxon>Embryophyta</taxon>
        <taxon>Tracheophyta</taxon>
        <taxon>Spermatophyta</taxon>
        <taxon>Magnoliopsida</taxon>
        <taxon>Liliopsida</taxon>
        <taxon>Poales</taxon>
        <taxon>Poaceae</taxon>
        <taxon>PACMAD clade</taxon>
        <taxon>Arundinoideae</taxon>
        <taxon>Arundineae</taxon>
        <taxon>Arundo</taxon>
    </lineage>
</organism>
<dbReference type="EMBL" id="GBRH01187740">
    <property type="protein sequence ID" value="JAE10156.1"/>
    <property type="molecule type" value="Transcribed_RNA"/>
</dbReference>
<dbReference type="AlphaFoldDB" id="A0A0A9FJ83"/>
<protein>
    <submittedName>
        <fullName evidence="1">Uncharacterized protein</fullName>
    </submittedName>
</protein>
<proteinExistence type="predicted"/>
<accession>A0A0A9FJ83</accession>
<sequence length="34" mass="3805">MYDVVANLVILLALEMGNKFEPVSLPCLKNSWPV</sequence>
<reference evidence="1" key="2">
    <citation type="journal article" date="2015" name="Data Brief">
        <title>Shoot transcriptome of the giant reed, Arundo donax.</title>
        <authorList>
            <person name="Barrero R.A."/>
            <person name="Guerrero F.D."/>
            <person name="Moolhuijzen P."/>
            <person name="Goolsby J.A."/>
            <person name="Tidwell J."/>
            <person name="Bellgard S.E."/>
            <person name="Bellgard M.I."/>
        </authorList>
    </citation>
    <scope>NUCLEOTIDE SEQUENCE</scope>
    <source>
        <tissue evidence="1">Shoot tissue taken approximately 20 cm above the soil surface</tissue>
    </source>
</reference>
<evidence type="ECO:0000313" key="1">
    <source>
        <dbReference type="EMBL" id="JAE10156.1"/>
    </source>
</evidence>
<name>A0A0A9FJ83_ARUDO</name>
<reference evidence="1" key="1">
    <citation type="submission" date="2014-09" db="EMBL/GenBank/DDBJ databases">
        <authorList>
            <person name="Magalhaes I.L.F."/>
            <person name="Oliveira U."/>
            <person name="Santos F.R."/>
            <person name="Vidigal T.H.D.A."/>
            <person name="Brescovit A.D."/>
            <person name="Santos A.J."/>
        </authorList>
    </citation>
    <scope>NUCLEOTIDE SEQUENCE</scope>
    <source>
        <tissue evidence="1">Shoot tissue taken approximately 20 cm above the soil surface</tissue>
    </source>
</reference>